<comment type="caution">
    <text evidence="3">The sequence shown here is derived from an EMBL/GenBank/DDBJ whole genome shotgun (WGS) entry which is preliminary data.</text>
</comment>
<name>A0A2I1CUZ9_ASPC2</name>
<evidence type="ECO:0000313" key="3">
    <source>
        <dbReference type="EMBL" id="PKY01431.1"/>
    </source>
</evidence>
<dbReference type="InterPro" id="IPR002213">
    <property type="entry name" value="UDP_glucos_trans"/>
</dbReference>
<evidence type="ECO:0000313" key="4">
    <source>
        <dbReference type="Proteomes" id="UP000234254"/>
    </source>
</evidence>
<dbReference type="PANTHER" id="PTHR48043:SF145">
    <property type="entry name" value="FI06409P-RELATED"/>
    <property type="match status" value="1"/>
</dbReference>
<dbReference type="GeneID" id="36542910"/>
<dbReference type="InterPro" id="IPR050271">
    <property type="entry name" value="UDP-glycosyltransferase"/>
</dbReference>
<dbReference type="PANTHER" id="PTHR48043">
    <property type="entry name" value="EG:EG0003.4 PROTEIN-RELATED"/>
    <property type="match status" value="1"/>
</dbReference>
<dbReference type="AlphaFoldDB" id="A0A2I1CUZ9"/>
<keyword evidence="4" id="KW-1185">Reference proteome</keyword>
<keyword evidence="1" id="KW-0328">Glycosyltransferase</keyword>
<dbReference type="GO" id="GO:0008194">
    <property type="term" value="F:UDP-glycosyltransferase activity"/>
    <property type="evidence" value="ECO:0007669"/>
    <property type="project" value="InterPro"/>
</dbReference>
<sequence length="493" mass="55553">MPDKPSVLFITNSELGQAAVHLAVAFEFLIRVSYKVHIASFAPIDDALEDLHRRLNQMPWNTGRPYFHRINGPSMVEFVRKKTGVRGSFDAHPTGLCGAMKTYNSLLHSTIMPWDGIQYMEIYRDCEQIIQQVQPVVAVVDPLLLPAVDVCRTMGQRMVKLGPSTVLTHVRQPYLANLWKYPSLCSGYSYPLPWYLLFPNTILGIHLRRSLSSCKQCDEVEDYRNRCGIPGPIPSILVADTDKTPFILSSMSYTDFPCHVPEQFTLCGPILRASAPVTQEMPELANWLSRRPTVLVTMGSHLRYDSNNRRQFAEGLRMLLDQMPRAQILWKMVREPEPGVDDDDKTDPALACLHPAIITDRVRIEPWLYADPIVILESGHVPLMVHHGGANSYQEAVKAGIPQVVVPVWFDTHEYAARVKHLDIGVWVRWNHSSKTNGKMLGNAMLQVVQSTSMQINAMTLAVRLGPVEGRVLAWEKIQDILAEERAGNPFCG</sequence>
<dbReference type="Pfam" id="PF00201">
    <property type="entry name" value="UDPGT"/>
    <property type="match status" value="1"/>
</dbReference>
<organism evidence="3 4">
    <name type="scientific">Aspergillus campestris (strain IBT 28561)</name>
    <dbReference type="NCBI Taxonomy" id="1392248"/>
    <lineage>
        <taxon>Eukaryota</taxon>
        <taxon>Fungi</taxon>
        <taxon>Dikarya</taxon>
        <taxon>Ascomycota</taxon>
        <taxon>Pezizomycotina</taxon>
        <taxon>Eurotiomycetes</taxon>
        <taxon>Eurotiomycetidae</taxon>
        <taxon>Eurotiales</taxon>
        <taxon>Aspergillaceae</taxon>
        <taxon>Aspergillus</taxon>
        <taxon>Aspergillus subgen. Circumdati</taxon>
    </lineage>
</organism>
<dbReference type="SUPFAM" id="SSF53756">
    <property type="entry name" value="UDP-Glycosyltransferase/glycogen phosphorylase"/>
    <property type="match status" value="1"/>
</dbReference>
<protein>
    <submittedName>
        <fullName evidence="3">UDP-glucoronosyl and UDP-glucosyl transferase</fullName>
    </submittedName>
</protein>
<evidence type="ECO:0000256" key="2">
    <source>
        <dbReference type="ARBA" id="ARBA00022679"/>
    </source>
</evidence>
<dbReference type="VEuPathDB" id="FungiDB:P168DRAFT_273739"/>
<gene>
    <name evidence="3" type="ORF">P168DRAFT_273739</name>
</gene>
<dbReference type="Proteomes" id="UP000234254">
    <property type="component" value="Unassembled WGS sequence"/>
</dbReference>
<dbReference type="OrthoDB" id="5835829at2759"/>
<dbReference type="Gene3D" id="3.40.50.2000">
    <property type="entry name" value="Glycogen Phosphorylase B"/>
    <property type="match status" value="1"/>
</dbReference>
<reference evidence="3" key="1">
    <citation type="submission" date="2016-12" db="EMBL/GenBank/DDBJ databases">
        <title>The genomes of Aspergillus section Nigri reveals drivers in fungal speciation.</title>
        <authorList>
            <consortium name="DOE Joint Genome Institute"/>
            <person name="Vesth T.C."/>
            <person name="Nybo J."/>
            <person name="Theobald S."/>
            <person name="Brandl J."/>
            <person name="Frisvad J.C."/>
            <person name="Nielsen K.F."/>
            <person name="Lyhne E.K."/>
            <person name="Kogle M.E."/>
            <person name="Kuo A."/>
            <person name="Riley R."/>
            <person name="Clum A."/>
            <person name="Nolan M."/>
            <person name="Lipzen A."/>
            <person name="Salamov A."/>
            <person name="Henrissat B."/>
            <person name="Wiebenga A."/>
            <person name="De vries R.P."/>
            <person name="Grigoriev I.V."/>
            <person name="Mortensen U.H."/>
            <person name="Andersen M.R."/>
            <person name="Baker S.E."/>
        </authorList>
    </citation>
    <scope>NUCLEOTIDE SEQUENCE</scope>
    <source>
        <strain evidence="3">IBT 28561</strain>
    </source>
</reference>
<keyword evidence="2 3" id="KW-0808">Transferase</keyword>
<dbReference type="RefSeq" id="XP_024690025.1">
    <property type="nucleotide sequence ID" value="XM_024835386.1"/>
</dbReference>
<evidence type="ECO:0000256" key="1">
    <source>
        <dbReference type="ARBA" id="ARBA00022676"/>
    </source>
</evidence>
<proteinExistence type="predicted"/>
<dbReference type="EMBL" id="MSFM01000011">
    <property type="protein sequence ID" value="PKY01431.1"/>
    <property type="molecule type" value="Genomic_DNA"/>
</dbReference>
<accession>A0A2I1CUZ9</accession>